<comment type="caution">
    <text evidence="2">The sequence shown here is derived from an EMBL/GenBank/DDBJ whole genome shotgun (WGS) entry which is preliminary data.</text>
</comment>
<evidence type="ECO:0000256" key="1">
    <source>
        <dbReference type="SAM" id="Phobius"/>
    </source>
</evidence>
<gene>
    <name evidence="2" type="ORF">GCM10010913_12410</name>
</gene>
<keyword evidence="1" id="KW-1133">Transmembrane helix</keyword>
<dbReference type="EMBL" id="BMIW01000006">
    <property type="protein sequence ID" value="GGF92367.1"/>
    <property type="molecule type" value="Genomic_DNA"/>
</dbReference>
<sequence length="82" mass="9515">MHIFCEIQRILEGERPSSLDELLLSIWWGCIAALVVLLFLKWKSEKVGEVHYKQLRHTKTIRSDFSDGFSTPSQVLRDLGEL</sequence>
<name>A0ABQ1VS15_9BACL</name>
<protein>
    <submittedName>
        <fullName evidence="2">Uncharacterized protein</fullName>
    </submittedName>
</protein>
<keyword evidence="3" id="KW-1185">Reference proteome</keyword>
<feature type="transmembrane region" description="Helical" evidence="1">
    <location>
        <begin position="22"/>
        <end position="40"/>
    </location>
</feature>
<keyword evidence="1" id="KW-0812">Transmembrane</keyword>
<reference evidence="3" key="1">
    <citation type="journal article" date="2019" name="Int. J. Syst. Evol. Microbiol.">
        <title>The Global Catalogue of Microorganisms (GCM) 10K type strain sequencing project: providing services to taxonomists for standard genome sequencing and annotation.</title>
        <authorList>
            <consortium name="The Broad Institute Genomics Platform"/>
            <consortium name="The Broad Institute Genome Sequencing Center for Infectious Disease"/>
            <person name="Wu L."/>
            <person name="Ma J."/>
        </authorList>
    </citation>
    <scope>NUCLEOTIDE SEQUENCE [LARGE SCALE GENOMIC DNA]</scope>
    <source>
        <strain evidence="3">CGMCC 1.15420</strain>
    </source>
</reference>
<keyword evidence="1" id="KW-0472">Membrane</keyword>
<accession>A0ABQ1VS15</accession>
<organism evidence="2 3">
    <name type="scientific">Paenibacillus aceti</name>
    <dbReference type="NCBI Taxonomy" id="1820010"/>
    <lineage>
        <taxon>Bacteria</taxon>
        <taxon>Bacillati</taxon>
        <taxon>Bacillota</taxon>
        <taxon>Bacilli</taxon>
        <taxon>Bacillales</taxon>
        <taxon>Paenibacillaceae</taxon>
        <taxon>Paenibacillus</taxon>
    </lineage>
</organism>
<proteinExistence type="predicted"/>
<dbReference type="Proteomes" id="UP000608420">
    <property type="component" value="Unassembled WGS sequence"/>
</dbReference>
<evidence type="ECO:0000313" key="3">
    <source>
        <dbReference type="Proteomes" id="UP000608420"/>
    </source>
</evidence>
<evidence type="ECO:0000313" key="2">
    <source>
        <dbReference type="EMBL" id="GGF92367.1"/>
    </source>
</evidence>